<comment type="cofactor">
    <cofactor evidence="1 19">
        <name>Mg(2+)</name>
        <dbReference type="ChEBI" id="CHEBI:18420"/>
    </cofactor>
</comment>
<dbReference type="GO" id="GO:0005886">
    <property type="term" value="C:plasma membrane"/>
    <property type="evidence" value="ECO:0007669"/>
    <property type="project" value="UniProtKB-SubCell"/>
</dbReference>
<comment type="pathway">
    <text evidence="3 19">Cofactor biosynthesis; adenosylcobalamin biosynthesis; adenosylcobalamin from cob(II)yrinate a,c-diamide: step 7/7.</text>
</comment>
<keyword evidence="7 19" id="KW-1003">Cell membrane</keyword>
<keyword evidence="10 19" id="KW-0812">Transmembrane</keyword>
<evidence type="ECO:0000256" key="15">
    <source>
        <dbReference type="ARBA" id="ARBA00032605"/>
    </source>
</evidence>
<evidence type="ECO:0000256" key="10">
    <source>
        <dbReference type="ARBA" id="ARBA00022692"/>
    </source>
</evidence>
<proteinExistence type="inferred from homology"/>
<evidence type="ECO:0000256" key="18">
    <source>
        <dbReference type="ARBA" id="ARBA00049504"/>
    </source>
</evidence>
<keyword evidence="21" id="KW-1185">Reference proteome</keyword>
<evidence type="ECO:0000256" key="17">
    <source>
        <dbReference type="ARBA" id="ARBA00048623"/>
    </source>
</evidence>
<keyword evidence="12 19" id="KW-1133">Transmembrane helix</keyword>
<dbReference type="GO" id="GO:0051073">
    <property type="term" value="F:adenosylcobinamide-GDP ribazoletransferase activity"/>
    <property type="evidence" value="ECO:0007669"/>
    <property type="project" value="UniProtKB-UniRule"/>
</dbReference>
<evidence type="ECO:0000256" key="12">
    <source>
        <dbReference type="ARBA" id="ARBA00022989"/>
    </source>
</evidence>
<protein>
    <recommendedName>
        <fullName evidence="6 19">Adenosylcobinamide-GDP ribazoletransferase</fullName>
        <ecNumber evidence="5 19">2.7.8.26</ecNumber>
    </recommendedName>
    <alternativeName>
        <fullName evidence="16 19">Cobalamin synthase</fullName>
    </alternativeName>
    <alternativeName>
        <fullName evidence="15 19">Cobalamin-5'-phosphate synthase</fullName>
    </alternativeName>
</protein>
<accession>A0A3R9QJF7</accession>
<dbReference type="AlphaFoldDB" id="A0A3R9QJF7"/>
<comment type="function">
    <text evidence="14 19">Joins adenosylcobinamide-GDP and alpha-ribazole to generate adenosylcobalamin (Ado-cobalamin). Also synthesizes adenosylcobalamin 5'-phosphate from adenosylcobinamide-GDP and alpha-ribazole 5'-phosphate.</text>
</comment>
<evidence type="ECO:0000256" key="14">
    <source>
        <dbReference type="ARBA" id="ARBA00025228"/>
    </source>
</evidence>
<dbReference type="InterPro" id="IPR003805">
    <property type="entry name" value="CobS"/>
</dbReference>
<organism evidence="20 21">
    <name type="scientific">Salibacterium salarium</name>
    <dbReference type="NCBI Taxonomy" id="284579"/>
    <lineage>
        <taxon>Bacteria</taxon>
        <taxon>Bacillati</taxon>
        <taxon>Bacillota</taxon>
        <taxon>Bacilli</taxon>
        <taxon>Bacillales</taxon>
        <taxon>Bacillaceae</taxon>
    </lineage>
</organism>
<dbReference type="PANTHER" id="PTHR34148">
    <property type="entry name" value="ADENOSYLCOBINAMIDE-GDP RIBAZOLETRANSFERASE"/>
    <property type="match status" value="1"/>
</dbReference>
<name>A0A3R9QJF7_9BACI</name>
<evidence type="ECO:0000256" key="3">
    <source>
        <dbReference type="ARBA" id="ARBA00004663"/>
    </source>
</evidence>
<dbReference type="HAMAP" id="MF_00719">
    <property type="entry name" value="CobS"/>
    <property type="match status" value="1"/>
</dbReference>
<dbReference type="GO" id="GO:0008818">
    <property type="term" value="F:cobalamin 5'-phosphate synthase activity"/>
    <property type="evidence" value="ECO:0007669"/>
    <property type="project" value="UniProtKB-UniRule"/>
</dbReference>
<evidence type="ECO:0000256" key="8">
    <source>
        <dbReference type="ARBA" id="ARBA00022573"/>
    </source>
</evidence>
<keyword evidence="9 19" id="KW-0808">Transferase</keyword>
<feature type="transmembrane region" description="Helical" evidence="19">
    <location>
        <begin position="38"/>
        <end position="61"/>
    </location>
</feature>
<feature type="transmembrane region" description="Helical" evidence="19">
    <location>
        <begin position="143"/>
        <end position="168"/>
    </location>
</feature>
<dbReference type="Pfam" id="PF02654">
    <property type="entry name" value="CobS"/>
    <property type="match status" value="1"/>
</dbReference>
<dbReference type="GO" id="GO:0009236">
    <property type="term" value="P:cobalamin biosynthetic process"/>
    <property type="evidence" value="ECO:0007669"/>
    <property type="project" value="UniProtKB-UniRule"/>
</dbReference>
<keyword evidence="8 19" id="KW-0169">Cobalamin biosynthesis</keyword>
<comment type="similarity">
    <text evidence="4 19">Belongs to the CobS family.</text>
</comment>
<evidence type="ECO:0000313" key="21">
    <source>
        <dbReference type="Proteomes" id="UP000275076"/>
    </source>
</evidence>
<dbReference type="UniPathway" id="UPA00148">
    <property type="reaction ID" value="UER00238"/>
</dbReference>
<dbReference type="PANTHER" id="PTHR34148:SF1">
    <property type="entry name" value="ADENOSYLCOBINAMIDE-GDP RIBAZOLETRANSFERASE"/>
    <property type="match status" value="1"/>
</dbReference>
<dbReference type="Proteomes" id="UP000275076">
    <property type="component" value="Unassembled WGS sequence"/>
</dbReference>
<feature type="transmembrane region" description="Helical" evidence="19">
    <location>
        <begin position="67"/>
        <end position="92"/>
    </location>
</feature>
<evidence type="ECO:0000256" key="6">
    <source>
        <dbReference type="ARBA" id="ARBA00015850"/>
    </source>
</evidence>
<feature type="transmembrane region" description="Helical" evidence="19">
    <location>
        <begin position="188"/>
        <end position="205"/>
    </location>
</feature>
<comment type="catalytic activity">
    <reaction evidence="18 19">
        <text>alpha-ribazole 5'-phosphate + adenosylcob(III)inamide-GDP = adenosylcob(III)alamin 5'-phosphate + GMP + H(+)</text>
        <dbReference type="Rhea" id="RHEA:23560"/>
        <dbReference type="ChEBI" id="CHEBI:15378"/>
        <dbReference type="ChEBI" id="CHEBI:57918"/>
        <dbReference type="ChEBI" id="CHEBI:58115"/>
        <dbReference type="ChEBI" id="CHEBI:60487"/>
        <dbReference type="ChEBI" id="CHEBI:60493"/>
        <dbReference type="EC" id="2.7.8.26"/>
    </reaction>
</comment>
<evidence type="ECO:0000256" key="5">
    <source>
        <dbReference type="ARBA" id="ARBA00013200"/>
    </source>
</evidence>
<dbReference type="OrthoDB" id="9794626at2"/>
<evidence type="ECO:0000256" key="9">
    <source>
        <dbReference type="ARBA" id="ARBA00022679"/>
    </source>
</evidence>
<feature type="transmembrane region" description="Helical" evidence="19">
    <location>
        <begin position="113"/>
        <end position="137"/>
    </location>
</feature>
<evidence type="ECO:0000256" key="11">
    <source>
        <dbReference type="ARBA" id="ARBA00022842"/>
    </source>
</evidence>
<evidence type="ECO:0000256" key="19">
    <source>
        <dbReference type="HAMAP-Rule" id="MF_00719"/>
    </source>
</evidence>
<gene>
    <name evidence="19" type="primary">cobS</name>
    <name evidence="20" type="ORF">D7Z54_17875</name>
</gene>
<evidence type="ECO:0000256" key="1">
    <source>
        <dbReference type="ARBA" id="ARBA00001946"/>
    </source>
</evidence>
<dbReference type="RefSeq" id="WP_125557529.1">
    <property type="nucleotide sequence ID" value="NZ_RBVX01000018.1"/>
</dbReference>
<keyword evidence="13 19" id="KW-0472">Membrane</keyword>
<evidence type="ECO:0000256" key="4">
    <source>
        <dbReference type="ARBA" id="ARBA00010561"/>
    </source>
</evidence>
<evidence type="ECO:0000256" key="2">
    <source>
        <dbReference type="ARBA" id="ARBA00004651"/>
    </source>
</evidence>
<dbReference type="EMBL" id="RBVX01000018">
    <property type="protein sequence ID" value="RSL32064.1"/>
    <property type="molecule type" value="Genomic_DNA"/>
</dbReference>
<keyword evidence="11 19" id="KW-0460">Magnesium</keyword>
<comment type="subcellular location">
    <subcellularLocation>
        <location evidence="2 19">Cell membrane</location>
        <topology evidence="2 19">Multi-pass membrane protein</topology>
    </subcellularLocation>
</comment>
<evidence type="ECO:0000256" key="13">
    <source>
        <dbReference type="ARBA" id="ARBA00023136"/>
    </source>
</evidence>
<evidence type="ECO:0000256" key="16">
    <source>
        <dbReference type="ARBA" id="ARBA00032853"/>
    </source>
</evidence>
<evidence type="ECO:0000256" key="7">
    <source>
        <dbReference type="ARBA" id="ARBA00022475"/>
    </source>
</evidence>
<feature type="transmembrane region" description="Helical" evidence="19">
    <location>
        <begin position="12"/>
        <end position="29"/>
    </location>
</feature>
<dbReference type="EC" id="2.7.8.26" evidence="5 19"/>
<comment type="caution">
    <text evidence="20">The sequence shown here is derived from an EMBL/GenBank/DDBJ whole genome shotgun (WGS) entry which is preliminary data.</text>
</comment>
<evidence type="ECO:0000313" key="20">
    <source>
        <dbReference type="EMBL" id="RSL32064.1"/>
    </source>
</evidence>
<sequence>MRNRLKIRAEGLQMAFAFLTIFPTGTFSWNQKTARQSVLFFPACGMMIGLVAAIVASLLSLVSLPSYIIAFFALLIMIGLHGGLHLDGWMDVSDAVGSWRDKETKIKIMKDSYAGSAAVWSTMLLLSGRYLFILYVLDMQVVSIWFLFLVIPVLSRMAMAHLLIAAPLMKQEGLASWFREEQKPFDKWMILTTGVMIIGTIAYFTMTSASFAGFIGVMAFLFYWGGRTFFYNMFGGMNGDTAGAMSEGMETMLWMSSCLYISFVMV</sequence>
<reference evidence="20 21" key="1">
    <citation type="submission" date="2018-10" db="EMBL/GenBank/DDBJ databases">
        <title>Draft genome sequence of Bacillus salarius IM0101, isolated from a hypersaline soil in Inner Mongolia, China.</title>
        <authorList>
            <person name="Yamprayoonswat W."/>
            <person name="Boonvisut S."/>
            <person name="Jumpathong W."/>
            <person name="Sittihan S."/>
            <person name="Ruangsuj P."/>
            <person name="Wanthongcharoen S."/>
            <person name="Thongpramul N."/>
            <person name="Pimmason S."/>
            <person name="Yu B."/>
            <person name="Yasawong M."/>
        </authorList>
    </citation>
    <scope>NUCLEOTIDE SEQUENCE [LARGE SCALE GENOMIC DNA]</scope>
    <source>
        <strain evidence="20 21">IM0101</strain>
    </source>
</reference>
<comment type="catalytic activity">
    <reaction evidence="17 19">
        <text>alpha-ribazole + adenosylcob(III)inamide-GDP = adenosylcob(III)alamin + GMP + H(+)</text>
        <dbReference type="Rhea" id="RHEA:16049"/>
        <dbReference type="ChEBI" id="CHEBI:10329"/>
        <dbReference type="ChEBI" id="CHEBI:15378"/>
        <dbReference type="ChEBI" id="CHEBI:18408"/>
        <dbReference type="ChEBI" id="CHEBI:58115"/>
        <dbReference type="ChEBI" id="CHEBI:60487"/>
        <dbReference type="EC" id="2.7.8.26"/>
    </reaction>
</comment>